<evidence type="ECO:0000313" key="2">
    <source>
        <dbReference type="EMBL" id="KAG6470428.1"/>
    </source>
</evidence>
<reference evidence="2 3" key="1">
    <citation type="submission" date="2020-08" db="EMBL/GenBank/DDBJ databases">
        <title>Plant Genome Project.</title>
        <authorList>
            <person name="Zhang R.-G."/>
        </authorList>
    </citation>
    <scope>NUCLEOTIDE SEQUENCE [LARGE SCALE GENOMIC DNA]</scope>
    <source>
        <tissue evidence="2">Rhizome</tissue>
    </source>
</reference>
<sequence>MGLYCKQDPIGFLRVWILSNPDWGKAKRNESLVLALQSLSAEERSSGGSQRRRGFAFVAVLVILDKRSMRRWPDFPSRSFTLASSPGGRENGDYLPLWKIRRRSPFSLLKQKRLFADSTFRFLFPFRAESSGAKRRSLESISSSPLSSSSIASALRTELLLSGFSSVLRQVPRLQLRFRQPRVRKIERSVRVLMRSSRGVCSAKFWIKPRPWLMRAPIKEKSYCASNGDVLVPHSFEIMGFRENLDFYLKMSRKELQQLCKQHDLPANTSHAILANSLASHFQKRNAVLADSLEKSVNFMDGSSKKLFASEPITKKTVPCPDELTTGNRRLFCQLGSKSEINGPTDSIMNEKASVFMQPETVTKVLCPLWPVNSKEQKCIQGAVPCGHSRPHEYSMESALVSGNEISTRSPPFQFFVMSEGGIDLFVDLNSSPLELINSLKENVCVHQNTQYHESMAPPEYISNSPEVDEHMKITPSVDTGMNLNGIEVEKNTGCTNSSLSSVVSENSNSEAYPPDTTAATSGSFFLVSNTVPVGSLGFLEENQVVSSSCAAYTVQNHLASHMASCPPEGQETAIVSFAMVRSNASLPVMPLQSVSNMDNGVNNPVTVGVEVETLYDTVSDVADKDNLTTRKEISDNIDTLDYVHQKNHGGASESFTGFKNEQPDNTIFHGRLSNSCQHSGQMILDSPMADAQSEVGTADLPFCRQSCSNCETLVPEEPISMSQDESGHSTPMGEKDASECSRILSTSANTKRSNNLENPKEPHVKRHHVCSEIMSEETVTKLRNSRSSAKKMLSGAIVLPRRSMRLVSKVYSAPLLLSTATHNRSLKSST</sequence>
<proteinExistence type="predicted"/>
<gene>
    <name evidence="2" type="ORF">ZIOFF_071501</name>
</gene>
<keyword evidence="3" id="KW-1185">Reference proteome</keyword>
<protein>
    <submittedName>
        <fullName evidence="2">Uncharacterized protein</fullName>
    </submittedName>
</protein>
<name>A0A8J5C3U6_ZINOF</name>
<evidence type="ECO:0000256" key="1">
    <source>
        <dbReference type="SAM" id="MobiDB-lite"/>
    </source>
</evidence>
<dbReference type="PANTHER" id="PTHR36376">
    <property type="entry name" value="OS09G0514700 PROTEIN"/>
    <property type="match status" value="1"/>
</dbReference>
<dbReference type="PANTHER" id="PTHR36376:SF1">
    <property type="entry name" value="OS09G0514700 PROTEIN"/>
    <property type="match status" value="1"/>
</dbReference>
<comment type="caution">
    <text evidence="2">The sequence shown here is derived from an EMBL/GenBank/DDBJ whole genome shotgun (WGS) entry which is preliminary data.</text>
</comment>
<accession>A0A8J5C3U6</accession>
<organism evidence="2 3">
    <name type="scientific">Zingiber officinale</name>
    <name type="common">Ginger</name>
    <name type="synonym">Amomum zingiber</name>
    <dbReference type="NCBI Taxonomy" id="94328"/>
    <lineage>
        <taxon>Eukaryota</taxon>
        <taxon>Viridiplantae</taxon>
        <taxon>Streptophyta</taxon>
        <taxon>Embryophyta</taxon>
        <taxon>Tracheophyta</taxon>
        <taxon>Spermatophyta</taxon>
        <taxon>Magnoliopsida</taxon>
        <taxon>Liliopsida</taxon>
        <taxon>Zingiberales</taxon>
        <taxon>Zingiberaceae</taxon>
        <taxon>Zingiber</taxon>
    </lineage>
</organism>
<feature type="compositionally biased region" description="Polar residues" evidence="1">
    <location>
        <begin position="744"/>
        <end position="758"/>
    </location>
</feature>
<feature type="region of interest" description="Disordered" evidence="1">
    <location>
        <begin position="720"/>
        <end position="767"/>
    </location>
</feature>
<dbReference type="EMBL" id="JACMSC010000021">
    <property type="protein sequence ID" value="KAG6470428.1"/>
    <property type="molecule type" value="Genomic_DNA"/>
</dbReference>
<dbReference type="Proteomes" id="UP000734854">
    <property type="component" value="Unassembled WGS sequence"/>
</dbReference>
<evidence type="ECO:0000313" key="3">
    <source>
        <dbReference type="Proteomes" id="UP000734854"/>
    </source>
</evidence>
<dbReference type="AlphaFoldDB" id="A0A8J5C3U6"/>